<dbReference type="Proteomes" id="UP000051820">
    <property type="component" value="Unassembled WGS sequence"/>
</dbReference>
<gene>
    <name evidence="2" type="ORF">FD16_GL002096</name>
</gene>
<evidence type="ECO:0008006" key="4">
    <source>
        <dbReference type="Google" id="ProtNLM"/>
    </source>
</evidence>
<dbReference type="RefSeq" id="WP_010623044.1">
    <property type="nucleotide sequence ID" value="NZ_AZGF01000057.1"/>
</dbReference>
<dbReference type="EMBL" id="AZGF01000057">
    <property type="protein sequence ID" value="KRM08946.1"/>
    <property type="molecule type" value="Genomic_DNA"/>
</dbReference>
<evidence type="ECO:0000313" key="2">
    <source>
        <dbReference type="EMBL" id="KRM08946.1"/>
    </source>
</evidence>
<feature type="transmembrane region" description="Helical" evidence="1">
    <location>
        <begin position="12"/>
        <end position="30"/>
    </location>
</feature>
<feature type="transmembrane region" description="Helical" evidence="1">
    <location>
        <begin position="176"/>
        <end position="196"/>
    </location>
</feature>
<dbReference type="PANTHER" id="PTHR37314:SF4">
    <property type="entry name" value="UPF0700 TRANSMEMBRANE PROTEIN YOAK"/>
    <property type="match status" value="1"/>
</dbReference>
<keyword evidence="3" id="KW-1185">Reference proteome</keyword>
<dbReference type="PATRIC" id="fig|1423807.3.peg.2150"/>
<dbReference type="InterPro" id="IPR010699">
    <property type="entry name" value="DUF1275"/>
</dbReference>
<evidence type="ECO:0000313" key="3">
    <source>
        <dbReference type="Proteomes" id="UP000051820"/>
    </source>
</evidence>
<dbReference type="Pfam" id="PF06912">
    <property type="entry name" value="DUF1275"/>
    <property type="match status" value="1"/>
</dbReference>
<sequence>MINKIPTYEKTFFGALLTMAAGGIDAYSYIFHGQVFAGLQTGNMILLGVNLGQGHWSASLRYIISILAFFVGTIIIRIMQRSTWSDEHENGHRKLVLIYEAVLLLIIAGISQFVPSIIATILLSITAAAELQEFRRLNGGPFTPLMMTGNLRTLAETSFDALIFHETAAINKLKTTASIMVTFIIGAALIAISTPIISKFSIVIPAIVILIALSSLYGSKDE</sequence>
<keyword evidence="1" id="KW-0812">Transmembrane</keyword>
<dbReference type="AlphaFoldDB" id="A0A0R1VTQ7"/>
<accession>A0A0R1VTQ7</accession>
<dbReference type="OrthoDB" id="7057004at2"/>
<proteinExistence type="predicted"/>
<keyword evidence="1" id="KW-1133">Transmembrane helix</keyword>
<protein>
    <recommendedName>
        <fullName evidence="4">DUF1275 domain-containing protein</fullName>
    </recommendedName>
</protein>
<dbReference type="eggNOG" id="COG3619">
    <property type="taxonomic scope" value="Bacteria"/>
</dbReference>
<evidence type="ECO:0000256" key="1">
    <source>
        <dbReference type="SAM" id="Phobius"/>
    </source>
</evidence>
<dbReference type="PANTHER" id="PTHR37314">
    <property type="entry name" value="SLR0142 PROTEIN"/>
    <property type="match status" value="1"/>
</dbReference>
<feature type="transmembrane region" description="Helical" evidence="1">
    <location>
        <begin position="97"/>
        <end position="125"/>
    </location>
</feature>
<name>A0A0R1VTQ7_9LACO</name>
<feature type="transmembrane region" description="Helical" evidence="1">
    <location>
        <begin position="202"/>
        <end position="219"/>
    </location>
</feature>
<comment type="caution">
    <text evidence="2">The sequence shown here is derived from an EMBL/GenBank/DDBJ whole genome shotgun (WGS) entry which is preliminary data.</text>
</comment>
<keyword evidence="1" id="KW-0472">Membrane</keyword>
<reference evidence="2 3" key="1">
    <citation type="journal article" date="2015" name="Genome Announc.">
        <title>Expanding the biotechnology potential of lactobacilli through comparative genomics of 213 strains and associated genera.</title>
        <authorList>
            <person name="Sun Z."/>
            <person name="Harris H.M."/>
            <person name="McCann A."/>
            <person name="Guo C."/>
            <person name="Argimon S."/>
            <person name="Zhang W."/>
            <person name="Yang X."/>
            <person name="Jeffery I.B."/>
            <person name="Cooney J.C."/>
            <person name="Kagawa T.F."/>
            <person name="Liu W."/>
            <person name="Song Y."/>
            <person name="Salvetti E."/>
            <person name="Wrobel A."/>
            <person name="Rasinkangas P."/>
            <person name="Parkhill J."/>
            <person name="Rea M.C."/>
            <person name="O'Sullivan O."/>
            <person name="Ritari J."/>
            <person name="Douillard F.P."/>
            <person name="Paul Ross R."/>
            <person name="Yang R."/>
            <person name="Briner A.E."/>
            <person name="Felis G.E."/>
            <person name="de Vos W.M."/>
            <person name="Barrangou R."/>
            <person name="Klaenhammer T.R."/>
            <person name="Caufield P.W."/>
            <person name="Cui Y."/>
            <person name="Zhang H."/>
            <person name="O'Toole P.W."/>
        </authorList>
    </citation>
    <scope>NUCLEOTIDE SEQUENCE [LARGE SCALE GENOMIC DNA]</scope>
    <source>
        <strain evidence="2 3">DSM 5007</strain>
    </source>
</reference>
<organism evidence="2 3">
    <name type="scientific">Paucilactobacillus suebicus DSM 5007 = KCTC 3549</name>
    <dbReference type="NCBI Taxonomy" id="1423807"/>
    <lineage>
        <taxon>Bacteria</taxon>
        <taxon>Bacillati</taxon>
        <taxon>Bacillota</taxon>
        <taxon>Bacilli</taxon>
        <taxon>Lactobacillales</taxon>
        <taxon>Lactobacillaceae</taxon>
        <taxon>Paucilactobacillus</taxon>
    </lineage>
</organism>
<feature type="transmembrane region" description="Helical" evidence="1">
    <location>
        <begin position="59"/>
        <end position="76"/>
    </location>
</feature>